<evidence type="ECO:0000313" key="2">
    <source>
        <dbReference type="EMBL" id="KAK7379714.1"/>
    </source>
</evidence>
<name>A0AAN9RP96_PSOTE</name>
<keyword evidence="3" id="KW-1185">Reference proteome</keyword>
<sequence length="478" mass="54836">MLSMTSGTPVEPLKNFEGSDEVDQQFKTMPDGLICLTSTYYLKLSKKSMDQDTEKPKLHILFDGLRFYERASVSDLDNSDFQGPRLLFLNVAASAFVFLLFYKRSSSSLQYTLLPPPSLHLAPPPPPLSVSAIVHLQSWIQWEIVLEFATDFPVRTYYISQLTIKLRDESDLVNGIVEDIWAKLSKFCPSELNGLVGIEQNIAPIHSLLLMKSKEVLLGSDEVEAMQIFVPRIKDLAMKLSTFKRLPRLRFLKFYLHMHAELFKPPNGDAYIWYPQYEFPSLLSEGCKELMTVASEIHIRFEDFLFIDDYSDPLQVKEILKSGKFGKQVAEAVLIASMISGTPIGHLKNLESEVEQVFYHLTDDDRKFQTSGSIIVWSSTYYLKLYKKKMEQDGSNTKLHILFDGFRFLERTSVSLLNDSNFQATRNKFLCTAAADYLFHIFGDERSRFQFLSSFSLSQVAGMYYFLSICFALFFLVK</sequence>
<evidence type="ECO:0000256" key="1">
    <source>
        <dbReference type="SAM" id="Phobius"/>
    </source>
</evidence>
<organism evidence="2 3">
    <name type="scientific">Psophocarpus tetragonolobus</name>
    <name type="common">Winged bean</name>
    <name type="synonym">Dolichos tetragonolobus</name>
    <dbReference type="NCBI Taxonomy" id="3891"/>
    <lineage>
        <taxon>Eukaryota</taxon>
        <taxon>Viridiplantae</taxon>
        <taxon>Streptophyta</taxon>
        <taxon>Embryophyta</taxon>
        <taxon>Tracheophyta</taxon>
        <taxon>Spermatophyta</taxon>
        <taxon>Magnoliopsida</taxon>
        <taxon>eudicotyledons</taxon>
        <taxon>Gunneridae</taxon>
        <taxon>Pentapetalae</taxon>
        <taxon>rosids</taxon>
        <taxon>fabids</taxon>
        <taxon>Fabales</taxon>
        <taxon>Fabaceae</taxon>
        <taxon>Papilionoideae</taxon>
        <taxon>50 kb inversion clade</taxon>
        <taxon>NPAAA clade</taxon>
        <taxon>indigoferoid/millettioid clade</taxon>
        <taxon>Phaseoleae</taxon>
        <taxon>Psophocarpus</taxon>
    </lineage>
</organism>
<gene>
    <name evidence="2" type="ORF">VNO78_34404</name>
</gene>
<dbReference type="Proteomes" id="UP001386955">
    <property type="component" value="Unassembled WGS sequence"/>
</dbReference>
<proteinExistence type="predicted"/>
<dbReference type="EMBL" id="JAYMYS010000017">
    <property type="protein sequence ID" value="KAK7379714.1"/>
    <property type="molecule type" value="Genomic_DNA"/>
</dbReference>
<protein>
    <submittedName>
        <fullName evidence="2">Uncharacterized protein</fullName>
    </submittedName>
</protein>
<feature type="transmembrane region" description="Helical" evidence="1">
    <location>
        <begin position="455"/>
        <end position="477"/>
    </location>
</feature>
<accession>A0AAN9RP96</accession>
<comment type="caution">
    <text evidence="2">The sequence shown here is derived from an EMBL/GenBank/DDBJ whole genome shotgun (WGS) entry which is preliminary data.</text>
</comment>
<reference evidence="2 3" key="1">
    <citation type="submission" date="2024-01" db="EMBL/GenBank/DDBJ databases">
        <title>The genomes of 5 underutilized Papilionoideae crops provide insights into root nodulation and disease resistanc.</title>
        <authorList>
            <person name="Jiang F."/>
        </authorList>
    </citation>
    <scope>NUCLEOTIDE SEQUENCE [LARGE SCALE GENOMIC DNA]</scope>
    <source>
        <strain evidence="2">DUOXIRENSHENG_FW03</strain>
        <tissue evidence="2">Leaves</tissue>
    </source>
</reference>
<keyword evidence="1" id="KW-0472">Membrane</keyword>
<evidence type="ECO:0000313" key="3">
    <source>
        <dbReference type="Proteomes" id="UP001386955"/>
    </source>
</evidence>
<keyword evidence="1" id="KW-0812">Transmembrane</keyword>
<dbReference type="AlphaFoldDB" id="A0AAN9RP96"/>
<keyword evidence="1" id="KW-1133">Transmembrane helix</keyword>